<dbReference type="CDD" id="cd24068">
    <property type="entry name" value="ASKHA_NBD_ROK_FnNanK-like"/>
    <property type="match status" value="1"/>
</dbReference>
<organism evidence="2 3">
    <name type="scientific">Ruminococcus hominis</name>
    <dbReference type="NCBI Taxonomy" id="2763065"/>
    <lineage>
        <taxon>Bacteria</taxon>
        <taxon>Bacillati</taxon>
        <taxon>Bacillota</taxon>
        <taxon>Clostridia</taxon>
        <taxon>Eubacteriales</taxon>
        <taxon>Oscillospiraceae</taxon>
        <taxon>Ruminococcus</taxon>
    </lineage>
</organism>
<dbReference type="InterPro" id="IPR043129">
    <property type="entry name" value="ATPase_NBD"/>
</dbReference>
<dbReference type="RefSeq" id="WP_186864512.1">
    <property type="nucleotide sequence ID" value="NZ_JACOPE010000001.1"/>
</dbReference>
<comment type="caution">
    <text evidence="2">The sequence shown here is derived from an EMBL/GenBank/DDBJ whole genome shotgun (WGS) entry which is preliminary data.</text>
</comment>
<dbReference type="PANTHER" id="PTHR18964:SF165">
    <property type="entry name" value="BETA-GLUCOSIDE KINASE"/>
    <property type="match status" value="1"/>
</dbReference>
<proteinExistence type="inferred from homology"/>
<dbReference type="PANTHER" id="PTHR18964">
    <property type="entry name" value="ROK (REPRESSOR, ORF, KINASE) FAMILY"/>
    <property type="match status" value="1"/>
</dbReference>
<sequence length="299" mass="32143">MKLVVLDIGGTSIKYAKYEDGILKNFSERSTDAKKSGAYVVQNAVEIIQSLKPFDGIGISTAGQVDSASGCIRYANENIPGYTGMKIREILENEFGVPTAVENDVNAAALGEGYFGAAKGMSEYLCLTYGTGVGGAVVIDGKIFKGFAGSAGEFGSMIIHGEEVRQGVRISGCYEDYASTSALVRRVSKEAVQVANGREVFEHIDMPEVKRVVDDWIQEIAHGLVTLIHVFNPRSVIIGGGVMVQEYVAESVRTVVSERIMPSFRDVEISVASLGNKAGLWGAVYIAEQKLKIPETTIL</sequence>
<comment type="similarity">
    <text evidence="1">Belongs to the ROK (NagC/XylR) family.</text>
</comment>
<gene>
    <name evidence="2" type="ORF">H8S40_02960</name>
</gene>
<dbReference type="EMBL" id="JACOPE010000001">
    <property type="protein sequence ID" value="MBC5682547.1"/>
    <property type="molecule type" value="Genomic_DNA"/>
</dbReference>
<dbReference type="InterPro" id="IPR000600">
    <property type="entry name" value="ROK"/>
</dbReference>
<evidence type="ECO:0000256" key="1">
    <source>
        <dbReference type="ARBA" id="ARBA00006479"/>
    </source>
</evidence>
<dbReference type="SUPFAM" id="SSF53067">
    <property type="entry name" value="Actin-like ATPase domain"/>
    <property type="match status" value="1"/>
</dbReference>
<dbReference type="Gene3D" id="3.30.420.40">
    <property type="match status" value="2"/>
</dbReference>
<evidence type="ECO:0000313" key="3">
    <source>
        <dbReference type="Proteomes" id="UP000631576"/>
    </source>
</evidence>
<evidence type="ECO:0000313" key="2">
    <source>
        <dbReference type="EMBL" id="MBC5682547.1"/>
    </source>
</evidence>
<accession>A0ABR7G529</accession>
<name>A0ABR7G529_9FIRM</name>
<protein>
    <submittedName>
        <fullName evidence="2">ROK family protein</fullName>
    </submittedName>
</protein>
<reference evidence="2 3" key="1">
    <citation type="submission" date="2020-08" db="EMBL/GenBank/DDBJ databases">
        <title>Genome public.</title>
        <authorList>
            <person name="Liu C."/>
            <person name="Sun Q."/>
        </authorList>
    </citation>
    <scope>NUCLEOTIDE SEQUENCE [LARGE SCALE GENOMIC DNA]</scope>
    <source>
        <strain evidence="2 3">NSJ-13</strain>
    </source>
</reference>
<dbReference type="Pfam" id="PF00480">
    <property type="entry name" value="ROK"/>
    <property type="match status" value="1"/>
</dbReference>
<keyword evidence="3" id="KW-1185">Reference proteome</keyword>
<dbReference type="Proteomes" id="UP000631576">
    <property type="component" value="Unassembled WGS sequence"/>
</dbReference>